<dbReference type="InterPro" id="IPR002125">
    <property type="entry name" value="CMP_dCMP_dom"/>
</dbReference>
<dbReference type="OMA" id="EINCIQQ"/>
<protein>
    <submittedName>
        <fullName evidence="2">CMP/dCMP deaminase zinc-binding protein</fullName>
    </submittedName>
</protein>
<dbReference type="HOGENOM" id="CLU_107695_0_0_1"/>
<dbReference type="GO" id="GO:0006139">
    <property type="term" value="P:nucleobase-containing compound metabolic process"/>
    <property type="evidence" value="ECO:0007669"/>
    <property type="project" value="UniProtKB-ARBA"/>
</dbReference>
<dbReference type="KEGG" id="cdeu:CNBG_2984"/>
<name>A0A095D7U8_CRYD2</name>
<dbReference type="AlphaFoldDB" id="A0A095D7U8"/>
<evidence type="ECO:0000313" key="2">
    <source>
        <dbReference type="EMBL" id="KGB77146.1"/>
    </source>
</evidence>
<reference evidence="2 3" key="1">
    <citation type="journal article" date="2011" name="MBio">
        <title>Genome variation in Cryptococcus gattii, an emerging pathogen of immunocompetent hosts.</title>
        <authorList>
            <person name="D'Souza C.A."/>
            <person name="Kronstad J.W."/>
            <person name="Taylor G."/>
            <person name="Warren R."/>
            <person name="Yuen M."/>
            <person name="Hu G."/>
            <person name="Jung W.H."/>
            <person name="Sham A."/>
            <person name="Kidd S.E."/>
            <person name="Tangen K."/>
            <person name="Lee N."/>
            <person name="Zeilmaker T."/>
            <person name="Sawkins J."/>
            <person name="McVicker G."/>
            <person name="Shah S."/>
            <person name="Gnerre S."/>
            <person name="Griggs A."/>
            <person name="Zeng Q."/>
            <person name="Bartlett K."/>
            <person name="Li W."/>
            <person name="Wang X."/>
            <person name="Heitman J."/>
            <person name="Stajich J.E."/>
            <person name="Fraser J.A."/>
            <person name="Meyer W."/>
            <person name="Carter D."/>
            <person name="Schein J."/>
            <person name="Krzywinski M."/>
            <person name="Kwon-Chung K.J."/>
            <person name="Varma A."/>
            <person name="Wang J."/>
            <person name="Brunham R."/>
            <person name="Fyfe M."/>
            <person name="Ouellette B.F."/>
            <person name="Siddiqui A."/>
            <person name="Marra M."/>
            <person name="Jones S."/>
            <person name="Holt R."/>
            <person name="Birren B.W."/>
            <person name="Galagan J.E."/>
            <person name="Cuomo C.A."/>
        </authorList>
    </citation>
    <scope>NUCLEOTIDE SEQUENCE [LARGE SCALE GENOMIC DNA]</scope>
    <source>
        <strain evidence="2 3">R265</strain>
    </source>
</reference>
<keyword evidence="3" id="KW-1185">Reference proteome</keyword>
<feature type="domain" description="CMP/dCMP-type deaminase" evidence="1">
    <location>
        <begin position="34"/>
        <end position="111"/>
    </location>
</feature>
<dbReference type="VEuPathDB" id="FungiDB:CNBG_2984"/>
<dbReference type="Pfam" id="PF00383">
    <property type="entry name" value="dCMP_cyt_deam_1"/>
    <property type="match status" value="1"/>
</dbReference>
<dbReference type="Gene3D" id="3.40.140.10">
    <property type="entry name" value="Cytidine Deaminase, domain 2"/>
    <property type="match status" value="1"/>
</dbReference>
<sequence>MSHTSAQLLDAFLSTTDDKIIPLTSESVAAGCKVFGAAILRKSDLNVIVVATNNETSSPLLHGEINCIQHFYALPADQRPLASECVFFATHEPCSLCLSGITWSGFDNHYFLFTYEDTRDAFNIPHDIRILEQVFKVPASSESPPEFANRPLYNKSNEFWTARSVAELIEDLEGDEKEAMKTRAQEIKVKYNGLSKVYQDGKGNAGIPLT</sequence>
<dbReference type="Proteomes" id="UP000029445">
    <property type="component" value="Chromosome 1"/>
</dbReference>
<dbReference type="GO" id="GO:0003824">
    <property type="term" value="F:catalytic activity"/>
    <property type="evidence" value="ECO:0007669"/>
    <property type="project" value="InterPro"/>
</dbReference>
<evidence type="ECO:0000313" key="3">
    <source>
        <dbReference type="Proteomes" id="UP000029445"/>
    </source>
</evidence>
<reference evidence="2 3" key="2">
    <citation type="journal article" date="2018" name="Proc. Natl. Acad. Sci.">
        <title>RNAi is a critical determinant of centromere evolution in closely related fungi.</title>
        <authorList>
            <person name="Yadav V."/>
            <person name="Sun S."/>
            <person name="Billmyre R.B."/>
            <person name="Thimmappa B.C."/>
            <person name="Shea T."/>
            <person name="Lintner R."/>
            <person name="Bakkeren G."/>
            <person name="Cuomo C.A."/>
            <person name="Heitman J."/>
            <person name="Sanyal K."/>
        </authorList>
    </citation>
    <scope>NUCLEOTIDE SEQUENCE [LARGE SCALE GENOMIC DNA]</scope>
    <source>
        <strain evidence="2 3">R265</strain>
    </source>
</reference>
<accession>A0A095D7U8</accession>
<evidence type="ECO:0000259" key="1">
    <source>
        <dbReference type="Pfam" id="PF00383"/>
    </source>
</evidence>
<dbReference type="STRING" id="294750.A0A095D7U8"/>
<gene>
    <name evidence="2" type="ORF">CNBG_2984</name>
</gene>
<dbReference type="GeneID" id="88179296"/>
<dbReference type="OrthoDB" id="9980836at2759"/>
<proteinExistence type="predicted"/>
<dbReference type="SUPFAM" id="SSF53927">
    <property type="entry name" value="Cytidine deaminase-like"/>
    <property type="match status" value="1"/>
</dbReference>
<dbReference type="RefSeq" id="XP_062882977.1">
    <property type="nucleotide sequence ID" value="XM_063027022.1"/>
</dbReference>
<dbReference type="InterPro" id="IPR016193">
    <property type="entry name" value="Cytidine_deaminase-like"/>
</dbReference>
<organism evidence="2 3">
    <name type="scientific">Cryptococcus deuterogattii (strain R265)</name>
    <name type="common">Cryptococcus gattii VGII (strain R265)</name>
    <dbReference type="NCBI Taxonomy" id="294750"/>
    <lineage>
        <taxon>Eukaryota</taxon>
        <taxon>Fungi</taxon>
        <taxon>Dikarya</taxon>
        <taxon>Basidiomycota</taxon>
        <taxon>Agaricomycotina</taxon>
        <taxon>Tremellomycetes</taxon>
        <taxon>Tremellales</taxon>
        <taxon>Cryptococcaceae</taxon>
        <taxon>Cryptococcus</taxon>
        <taxon>Cryptococcus gattii species complex</taxon>
    </lineage>
</organism>
<dbReference type="EMBL" id="CP025759">
    <property type="protein sequence ID" value="KGB77146.1"/>
    <property type="molecule type" value="Genomic_DNA"/>
</dbReference>